<name>A0A061SBX2_9CHLO</name>
<dbReference type="GO" id="GO:0007018">
    <property type="term" value="P:microtubule-based movement"/>
    <property type="evidence" value="ECO:0007669"/>
    <property type="project" value="InterPro"/>
</dbReference>
<evidence type="ECO:0000256" key="6">
    <source>
        <dbReference type="SAM" id="MobiDB-lite"/>
    </source>
</evidence>
<feature type="domain" description="Kinesin motor" evidence="7">
    <location>
        <begin position="1"/>
        <end position="54"/>
    </location>
</feature>
<sequence length="440" mass="48804">MSHVPFRQSKLTSVLRDALGGNCKTLMIANVWAEEAHLDETASTLRFASRVRLVETNAQVNESQDLSLQVERYKRQVKELKQELLMRDALSGRGRVSYDDLNEAELTELRQLCKQFLEGSKEIDDLPQDTMKLVRESFKQMRNVYQELKSNMSAKVEKEIMRRLSGSEGRDSLRDELNGNGLVGDEDPSGAGFAVGNAPPDSKPEGSELAAAENSSVNATAQHGLQRETSAAASLAANSVSADAEKNTAFISYKRENAEGRVLAEGVATRQREATEAKSKVKQLAAAVNEKKQQIDLLSDQVKEKRDSQTGGEDIDVEEYDILSQLKKAKHEYRDRFDQLKDAKSAHEIAVIAVTEARKVLLENFETWYSSGSGLGAGQGSEELDPNEAYEKAQVENWRATDPDAAAYLSAQKVKKQYRPAAYGGDKGRAQNLRRMEALR</sequence>
<comment type="caution">
    <text evidence="4">Lacks conserved residue(s) required for the propagation of feature annotation.</text>
</comment>
<evidence type="ECO:0000256" key="5">
    <source>
        <dbReference type="SAM" id="Coils"/>
    </source>
</evidence>
<proteinExistence type="inferred from homology"/>
<dbReference type="PANTHER" id="PTHR47968">
    <property type="entry name" value="CENTROMERE PROTEIN E"/>
    <property type="match status" value="1"/>
</dbReference>
<evidence type="ECO:0000256" key="2">
    <source>
        <dbReference type="ARBA" id="ARBA00023054"/>
    </source>
</evidence>
<comment type="similarity">
    <text evidence="4">Belongs to the TRAFAC class myosin-kinesin ATPase superfamily. Kinesin family.</text>
</comment>
<evidence type="ECO:0000259" key="7">
    <source>
        <dbReference type="PROSITE" id="PS50067"/>
    </source>
</evidence>
<dbReference type="PROSITE" id="PS50067">
    <property type="entry name" value="KINESIN_MOTOR_2"/>
    <property type="match status" value="1"/>
</dbReference>
<feature type="compositionally biased region" description="Polar residues" evidence="6">
    <location>
        <begin position="213"/>
        <end position="229"/>
    </location>
</feature>
<dbReference type="GO" id="GO:0005524">
    <property type="term" value="F:ATP binding"/>
    <property type="evidence" value="ECO:0007669"/>
    <property type="project" value="InterPro"/>
</dbReference>
<evidence type="ECO:0000313" key="8">
    <source>
        <dbReference type="EMBL" id="JAC82607.1"/>
    </source>
</evidence>
<dbReference type="GO" id="GO:0008017">
    <property type="term" value="F:microtubule binding"/>
    <property type="evidence" value="ECO:0007669"/>
    <property type="project" value="InterPro"/>
</dbReference>
<dbReference type="InterPro" id="IPR027640">
    <property type="entry name" value="Kinesin-like_fam"/>
</dbReference>
<dbReference type="InterPro" id="IPR027417">
    <property type="entry name" value="P-loop_NTPase"/>
</dbReference>
<feature type="compositionally biased region" description="Basic and acidic residues" evidence="6">
    <location>
        <begin position="426"/>
        <end position="440"/>
    </location>
</feature>
<dbReference type="PANTHER" id="PTHR47968:SF36">
    <property type="entry name" value="KINESIN HEAVY CHAIN ISOFORM X1"/>
    <property type="match status" value="1"/>
</dbReference>
<dbReference type="Pfam" id="PF23735">
    <property type="entry name" value="KIF9"/>
    <property type="match status" value="1"/>
</dbReference>
<evidence type="ECO:0000256" key="4">
    <source>
        <dbReference type="PROSITE-ProRule" id="PRU00283"/>
    </source>
</evidence>
<feature type="region of interest" description="Disordered" evidence="6">
    <location>
        <begin position="417"/>
        <end position="440"/>
    </location>
</feature>
<protein>
    <submittedName>
        <fullName evidence="8">Kinesin-like protein</fullName>
    </submittedName>
</protein>
<dbReference type="GO" id="GO:0005874">
    <property type="term" value="C:microtubule"/>
    <property type="evidence" value="ECO:0007669"/>
    <property type="project" value="UniProtKB-KW"/>
</dbReference>
<feature type="coiled-coil region" evidence="5">
    <location>
        <begin position="274"/>
        <end position="343"/>
    </location>
</feature>
<keyword evidence="1" id="KW-0493">Microtubule</keyword>
<feature type="compositionally biased region" description="Basic and acidic residues" evidence="6">
    <location>
        <begin position="168"/>
        <end position="177"/>
    </location>
</feature>
<dbReference type="EMBL" id="GBEZ01002451">
    <property type="protein sequence ID" value="JAC82607.1"/>
    <property type="molecule type" value="Transcribed_RNA"/>
</dbReference>
<dbReference type="SUPFAM" id="SSF52540">
    <property type="entry name" value="P-loop containing nucleoside triphosphate hydrolases"/>
    <property type="match status" value="1"/>
</dbReference>
<evidence type="ECO:0000256" key="1">
    <source>
        <dbReference type="ARBA" id="ARBA00022701"/>
    </source>
</evidence>
<dbReference type="AlphaFoldDB" id="A0A061SBX2"/>
<dbReference type="InterPro" id="IPR056524">
    <property type="entry name" value="KIF6/9_C"/>
</dbReference>
<dbReference type="InterPro" id="IPR001752">
    <property type="entry name" value="Kinesin_motor_dom"/>
</dbReference>
<dbReference type="InterPro" id="IPR036961">
    <property type="entry name" value="Kinesin_motor_dom_sf"/>
</dbReference>
<feature type="region of interest" description="Disordered" evidence="6">
    <location>
        <begin position="163"/>
        <end position="229"/>
    </location>
</feature>
<reference evidence="8" key="1">
    <citation type="submission" date="2014-05" db="EMBL/GenBank/DDBJ databases">
        <title>The transcriptome of the halophilic microalga Tetraselmis sp. GSL018 isolated from the Great Salt Lake, Utah.</title>
        <authorList>
            <person name="Jinkerson R.E."/>
            <person name="D'Adamo S."/>
            <person name="Posewitz M.C."/>
        </authorList>
    </citation>
    <scope>NUCLEOTIDE SEQUENCE</scope>
    <source>
        <strain evidence="8">GSL018</strain>
    </source>
</reference>
<keyword evidence="2 5" id="KW-0175">Coiled coil</keyword>
<accession>A0A061SBX2</accession>
<organism evidence="8">
    <name type="scientific">Tetraselmis sp. GSL018</name>
    <dbReference type="NCBI Taxonomy" id="582737"/>
    <lineage>
        <taxon>Eukaryota</taxon>
        <taxon>Viridiplantae</taxon>
        <taxon>Chlorophyta</taxon>
        <taxon>core chlorophytes</taxon>
        <taxon>Chlorodendrophyceae</taxon>
        <taxon>Chlorodendrales</taxon>
        <taxon>Chlorodendraceae</taxon>
        <taxon>Tetraselmis</taxon>
    </lineage>
</organism>
<dbReference type="GO" id="GO:0003777">
    <property type="term" value="F:microtubule motor activity"/>
    <property type="evidence" value="ECO:0007669"/>
    <property type="project" value="InterPro"/>
</dbReference>
<dbReference type="Gene3D" id="3.40.850.10">
    <property type="entry name" value="Kinesin motor domain"/>
    <property type="match status" value="1"/>
</dbReference>
<keyword evidence="3" id="KW-0505">Motor protein</keyword>
<gene>
    <name evidence="8" type="ORF">TSPGSL018_5350</name>
</gene>
<evidence type="ECO:0000256" key="3">
    <source>
        <dbReference type="ARBA" id="ARBA00023175"/>
    </source>
</evidence>
<dbReference type="Pfam" id="PF00225">
    <property type="entry name" value="Kinesin"/>
    <property type="match status" value="1"/>
</dbReference>